<dbReference type="SMART" id="SM00883">
    <property type="entry name" value="Cpn10"/>
    <property type="match status" value="1"/>
</dbReference>
<comment type="similarity">
    <text evidence="1 3">Belongs to the GroES chaperonin family.</text>
</comment>
<protein>
    <recommendedName>
        <fullName evidence="3">10 kDa chaperonin</fullName>
    </recommendedName>
</protein>
<dbReference type="EMBL" id="CP060385">
    <property type="protein sequence ID" value="QOX89561.1"/>
    <property type="molecule type" value="Genomic_DNA"/>
</dbReference>
<evidence type="ECO:0000256" key="2">
    <source>
        <dbReference type="ARBA" id="ARBA00023186"/>
    </source>
</evidence>
<gene>
    <name evidence="4" type="ORF">H7685_00825</name>
</gene>
<dbReference type="InterPro" id="IPR011032">
    <property type="entry name" value="GroES-like_sf"/>
</dbReference>
<evidence type="ECO:0000313" key="4">
    <source>
        <dbReference type="EMBL" id="QOX89561.1"/>
    </source>
</evidence>
<dbReference type="PRINTS" id="PR00297">
    <property type="entry name" value="CHAPERONIN10"/>
</dbReference>
<dbReference type="InterPro" id="IPR020818">
    <property type="entry name" value="Chaperonin_GroES"/>
</dbReference>
<comment type="subunit">
    <text evidence="3">Heptamer of 7 subunits arranged in a ring.</text>
</comment>
<dbReference type="GO" id="GO:0044183">
    <property type="term" value="F:protein folding chaperone"/>
    <property type="evidence" value="ECO:0007669"/>
    <property type="project" value="InterPro"/>
</dbReference>
<dbReference type="CDD" id="cd00320">
    <property type="entry name" value="cpn10"/>
    <property type="match status" value="1"/>
</dbReference>
<dbReference type="Gene3D" id="2.30.33.40">
    <property type="entry name" value="GroES chaperonin"/>
    <property type="match status" value="1"/>
</dbReference>
<sequence>MYDKFLIQPLNDYVVLKPKFQDERTSSGLIISTNPRKEDSLGIVISYGPQVTNLKVNDVVVYKNYSGEKLQLQEEEYLIVKSENIIAKMSTSKEV</sequence>
<name>A0A7S7FZW0_9MOLU</name>
<reference evidence="4" key="1">
    <citation type="submission" date="2020-08" db="EMBL/GenBank/DDBJ databases">
        <title>Phytoplasma sp. strain PR08 associated with Phyllody Disease of Parthenium hysterophorus.</title>
        <authorList>
            <person name="Kirdat K."/>
            <person name="Tiwarekar B."/>
            <person name="Yadav A."/>
        </authorList>
    </citation>
    <scope>NUCLEOTIDE SEQUENCE [LARGE SCALE GENOMIC DNA]</scope>
    <source>
        <strain evidence="4">PR08</strain>
    </source>
</reference>
<organism evidence="4">
    <name type="scientific">Candidatus Phytoplasma australasiaticum subsp. australasiaticum</name>
    <dbReference type="NCBI Taxonomy" id="2832407"/>
    <lineage>
        <taxon>Bacteria</taxon>
        <taxon>Bacillati</taxon>
        <taxon>Mycoplasmatota</taxon>
        <taxon>Mollicutes</taxon>
        <taxon>Acholeplasmatales</taxon>
        <taxon>Acholeplasmataceae</taxon>
        <taxon>Candidatus Phytoplasma</taxon>
        <taxon>16SrII (Peanut WB group)</taxon>
        <taxon>Candidatus Phytoplasma australasiaticum</taxon>
    </lineage>
</organism>
<dbReference type="SUPFAM" id="SSF50129">
    <property type="entry name" value="GroES-like"/>
    <property type="match status" value="1"/>
</dbReference>
<keyword evidence="2 3" id="KW-0143">Chaperone</keyword>
<evidence type="ECO:0000256" key="3">
    <source>
        <dbReference type="RuleBase" id="RU000535"/>
    </source>
</evidence>
<accession>A0A7S7FZW0</accession>
<dbReference type="Pfam" id="PF00166">
    <property type="entry name" value="Cpn10"/>
    <property type="match status" value="1"/>
</dbReference>
<proteinExistence type="inferred from homology"/>
<dbReference type="AlphaFoldDB" id="A0A7S7FZW0"/>
<comment type="function">
    <text evidence="3">Together with the chaperonin GroEL, plays an essential role in assisting protein folding. The GroEL-GroES system forms a nano-cage that allows encapsulation of the non-native substrate proteins and provides a physical environment optimized to promote and accelerate protein folding. GroES binds to the apical surface of the GroEL ring, thereby capping the opening of the GroEL channel.</text>
</comment>
<dbReference type="InterPro" id="IPR037124">
    <property type="entry name" value="Chaperonin_GroES_sf"/>
</dbReference>
<evidence type="ECO:0000256" key="1">
    <source>
        <dbReference type="ARBA" id="ARBA00006975"/>
    </source>
</evidence>
<dbReference type="GO" id="GO:0005524">
    <property type="term" value="F:ATP binding"/>
    <property type="evidence" value="ECO:0007669"/>
    <property type="project" value="InterPro"/>
</dbReference>